<dbReference type="GO" id="GO:0004252">
    <property type="term" value="F:serine-type endopeptidase activity"/>
    <property type="evidence" value="ECO:0007669"/>
    <property type="project" value="InterPro"/>
</dbReference>
<dbReference type="AlphaFoldDB" id="A0AAV4R5X5"/>
<dbReference type="Gene3D" id="4.10.400.10">
    <property type="entry name" value="Low-density Lipoprotein Receptor"/>
    <property type="match status" value="1"/>
</dbReference>
<dbReference type="CDD" id="cd00190">
    <property type="entry name" value="Tryp_SPc"/>
    <property type="match status" value="1"/>
</dbReference>
<name>A0AAV4R5X5_9ARAC</name>
<dbReference type="PROSITE" id="PS00135">
    <property type="entry name" value="TRYPSIN_SER"/>
    <property type="match status" value="1"/>
</dbReference>
<evidence type="ECO:0000256" key="6">
    <source>
        <dbReference type="PROSITE-ProRule" id="PRU00124"/>
    </source>
</evidence>
<dbReference type="Gene3D" id="2.40.10.10">
    <property type="entry name" value="Trypsin-like serine proteases"/>
    <property type="match status" value="1"/>
</dbReference>
<evidence type="ECO:0000256" key="7">
    <source>
        <dbReference type="RuleBase" id="RU363034"/>
    </source>
</evidence>
<dbReference type="PANTHER" id="PTHR24252:SF7">
    <property type="entry name" value="HYALIN"/>
    <property type="match status" value="1"/>
</dbReference>
<reference evidence="11 12" key="1">
    <citation type="submission" date="2021-06" db="EMBL/GenBank/DDBJ databases">
        <title>Caerostris darwini draft genome.</title>
        <authorList>
            <person name="Kono N."/>
            <person name="Arakawa K."/>
        </authorList>
    </citation>
    <scope>NUCLEOTIDE SEQUENCE [LARGE SCALE GENOMIC DNA]</scope>
</reference>
<dbReference type="PROSITE" id="PS01180">
    <property type="entry name" value="CUB"/>
    <property type="match status" value="1"/>
</dbReference>
<dbReference type="InterPro" id="IPR036055">
    <property type="entry name" value="LDL_receptor-like_sf"/>
</dbReference>
<dbReference type="SUPFAM" id="SSF50494">
    <property type="entry name" value="Trypsin-like serine proteases"/>
    <property type="match status" value="1"/>
</dbReference>
<dbReference type="PROSITE" id="PS50240">
    <property type="entry name" value="TRYPSIN_DOM"/>
    <property type="match status" value="1"/>
</dbReference>
<dbReference type="SUPFAM" id="SSF49854">
    <property type="entry name" value="Spermadhesin, CUB domain"/>
    <property type="match status" value="1"/>
</dbReference>
<dbReference type="InterPro" id="IPR000859">
    <property type="entry name" value="CUB_dom"/>
</dbReference>
<keyword evidence="2 7" id="KW-0378">Hydrolase</keyword>
<feature type="domain" description="CUB" evidence="9">
    <location>
        <begin position="25"/>
        <end position="153"/>
    </location>
</feature>
<dbReference type="SMART" id="SM00020">
    <property type="entry name" value="Tryp_SPc"/>
    <property type="match status" value="1"/>
</dbReference>
<evidence type="ECO:0000259" key="9">
    <source>
        <dbReference type="PROSITE" id="PS01180"/>
    </source>
</evidence>
<dbReference type="InterPro" id="IPR018114">
    <property type="entry name" value="TRYPSIN_HIS"/>
</dbReference>
<dbReference type="Pfam" id="PF00089">
    <property type="entry name" value="Trypsin"/>
    <property type="match status" value="1"/>
</dbReference>
<dbReference type="SMART" id="SM00192">
    <property type="entry name" value="LDLa"/>
    <property type="match status" value="1"/>
</dbReference>
<dbReference type="InterPro" id="IPR002172">
    <property type="entry name" value="LDrepeatLR_classA_rpt"/>
</dbReference>
<dbReference type="SUPFAM" id="SSF57424">
    <property type="entry name" value="LDL receptor-like module"/>
    <property type="match status" value="1"/>
</dbReference>
<dbReference type="EMBL" id="BPLQ01005561">
    <property type="protein sequence ID" value="GIY15650.1"/>
    <property type="molecule type" value="Genomic_DNA"/>
</dbReference>
<dbReference type="GO" id="GO:0006508">
    <property type="term" value="P:proteolysis"/>
    <property type="evidence" value="ECO:0007669"/>
    <property type="project" value="UniProtKB-KW"/>
</dbReference>
<organism evidence="11 12">
    <name type="scientific">Caerostris darwini</name>
    <dbReference type="NCBI Taxonomy" id="1538125"/>
    <lineage>
        <taxon>Eukaryota</taxon>
        <taxon>Metazoa</taxon>
        <taxon>Ecdysozoa</taxon>
        <taxon>Arthropoda</taxon>
        <taxon>Chelicerata</taxon>
        <taxon>Arachnida</taxon>
        <taxon>Araneae</taxon>
        <taxon>Araneomorphae</taxon>
        <taxon>Entelegynae</taxon>
        <taxon>Araneoidea</taxon>
        <taxon>Araneidae</taxon>
        <taxon>Caerostris</taxon>
    </lineage>
</organism>
<evidence type="ECO:0000256" key="2">
    <source>
        <dbReference type="ARBA" id="ARBA00022801"/>
    </source>
</evidence>
<dbReference type="Pfam" id="PF00431">
    <property type="entry name" value="CUB"/>
    <property type="match status" value="1"/>
</dbReference>
<dbReference type="PRINTS" id="PR00722">
    <property type="entry name" value="CHYMOTRYPSIN"/>
</dbReference>
<feature type="disulfide bond" evidence="6">
    <location>
        <begin position="166"/>
        <end position="184"/>
    </location>
</feature>
<evidence type="ECO:0000313" key="11">
    <source>
        <dbReference type="EMBL" id="GIY15650.1"/>
    </source>
</evidence>
<dbReference type="Pfam" id="PF00057">
    <property type="entry name" value="Ldl_recept_a"/>
    <property type="match status" value="1"/>
</dbReference>
<dbReference type="PROSITE" id="PS01209">
    <property type="entry name" value="LDLRA_1"/>
    <property type="match status" value="1"/>
</dbReference>
<dbReference type="InterPro" id="IPR001254">
    <property type="entry name" value="Trypsin_dom"/>
</dbReference>
<dbReference type="CDD" id="cd00041">
    <property type="entry name" value="CUB"/>
    <property type="match status" value="1"/>
</dbReference>
<comment type="caution">
    <text evidence="11">The sequence shown here is derived from an EMBL/GenBank/DDBJ whole genome shotgun (WGS) entry which is preliminary data.</text>
</comment>
<evidence type="ECO:0000256" key="8">
    <source>
        <dbReference type="SAM" id="SignalP"/>
    </source>
</evidence>
<dbReference type="Proteomes" id="UP001054837">
    <property type="component" value="Unassembled WGS sequence"/>
</dbReference>
<evidence type="ECO:0000256" key="1">
    <source>
        <dbReference type="ARBA" id="ARBA00022670"/>
    </source>
</evidence>
<dbReference type="FunFam" id="2.40.10.10:FF:000060">
    <property type="entry name" value="Acrosin"/>
    <property type="match status" value="1"/>
</dbReference>
<evidence type="ECO:0000313" key="12">
    <source>
        <dbReference type="Proteomes" id="UP001054837"/>
    </source>
</evidence>
<keyword evidence="8" id="KW-0732">Signal</keyword>
<feature type="signal peptide" evidence="8">
    <location>
        <begin position="1"/>
        <end position="20"/>
    </location>
</feature>
<feature type="disulfide bond" evidence="6">
    <location>
        <begin position="159"/>
        <end position="171"/>
    </location>
</feature>
<gene>
    <name evidence="11" type="primary">Klkb1</name>
    <name evidence="11" type="ORF">CDAR_61551</name>
</gene>
<evidence type="ECO:0000256" key="5">
    <source>
        <dbReference type="PROSITE-ProRule" id="PRU00059"/>
    </source>
</evidence>
<keyword evidence="12" id="KW-1185">Reference proteome</keyword>
<proteinExistence type="predicted"/>
<dbReference type="InterPro" id="IPR035914">
    <property type="entry name" value="Sperma_CUB_dom_sf"/>
</dbReference>
<feature type="chain" id="PRO_5043708260" evidence="8">
    <location>
        <begin position="21"/>
        <end position="475"/>
    </location>
</feature>
<comment type="caution">
    <text evidence="5">Lacks conserved residue(s) required for the propagation of feature annotation.</text>
</comment>
<evidence type="ECO:0000256" key="4">
    <source>
        <dbReference type="ARBA" id="ARBA00023157"/>
    </source>
</evidence>
<dbReference type="PROSITE" id="PS00134">
    <property type="entry name" value="TRYPSIN_HIS"/>
    <property type="match status" value="1"/>
</dbReference>
<dbReference type="PROSITE" id="PS50068">
    <property type="entry name" value="LDLRA_2"/>
    <property type="match status" value="1"/>
</dbReference>
<dbReference type="SMART" id="SM00042">
    <property type="entry name" value="CUB"/>
    <property type="match status" value="1"/>
</dbReference>
<dbReference type="InterPro" id="IPR001314">
    <property type="entry name" value="Peptidase_S1A"/>
</dbReference>
<evidence type="ECO:0000259" key="10">
    <source>
        <dbReference type="PROSITE" id="PS50240"/>
    </source>
</evidence>
<dbReference type="Gene3D" id="2.60.120.290">
    <property type="entry name" value="Spermadhesin, CUB domain"/>
    <property type="match status" value="1"/>
</dbReference>
<sequence>MWTRCATFLLFLACAVSGQALPEGCVSLDVLSSQYVKPKVIQVRGKGTLYSPGFEKNENYPNFVQCSYQLVASSGMHVRLKFNEMDIDATEGCGADSVSVHDFDTQGRGILQLMMCGKQLPHDFVSKSHAFQVVLKTDDFAGGRGFNITYSAQTTTSVCSPGLKQCRNRNCVEYSKLCDGNDDCGDGTDEEKCSRLIVDSTDCGVPYIKPIAYANFDRIVGGEEALEGSWPWMADLQMRFIEPNGHTCGGVLLNAQWVLSAAHCFQEELMRKADSWRIHLGNHKKFERDPQEQIRFVERIVIHDDIPSIIFERNGEFDMDHDMALIKLNAPVTFTKYVKPICLPNLYEKLSIVDNCFAIGWGATRGTGSSDVLKQAFHPVQPDILCSRLVGSSNFNPQTMICAGSMGPLNGVCHGDSGGPLVCETKNVWKVYGVASYVTDGTGTEGLCGLKQRPSVFNKVTVKTAWIRRMINRYT</sequence>
<feature type="disulfide bond" evidence="6">
    <location>
        <begin position="178"/>
        <end position="193"/>
    </location>
</feature>
<protein>
    <submittedName>
        <fullName evidence="11">Plasma kallikrein</fullName>
    </submittedName>
</protein>
<dbReference type="InterPro" id="IPR043504">
    <property type="entry name" value="Peptidase_S1_PA_chymotrypsin"/>
</dbReference>
<dbReference type="InterPro" id="IPR009003">
    <property type="entry name" value="Peptidase_S1_PA"/>
</dbReference>
<keyword evidence="1 7" id="KW-0645">Protease</keyword>
<keyword evidence="3 7" id="KW-0720">Serine protease</keyword>
<dbReference type="PANTHER" id="PTHR24252">
    <property type="entry name" value="ACROSIN-RELATED"/>
    <property type="match status" value="1"/>
</dbReference>
<accession>A0AAV4R5X5</accession>
<dbReference type="InterPro" id="IPR033116">
    <property type="entry name" value="TRYPSIN_SER"/>
</dbReference>
<dbReference type="InterPro" id="IPR023415">
    <property type="entry name" value="LDLR_class-A_CS"/>
</dbReference>
<keyword evidence="4 6" id="KW-1015">Disulfide bond</keyword>
<dbReference type="CDD" id="cd00112">
    <property type="entry name" value="LDLa"/>
    <property type="match status" value="1"/>
</dbReference>
<feature type="domain" description="Peptidase S1" evidence="10">
    <location>
        <begin position="219"/>
        <end position="472"/>
    </location>
</feature>
<evidence type="ECO:0000256" key="3">
    <source>
        <dbReference type="ARBA" id="ARBA00022825"/>
    </source>
</evidence>